<keyword evidence="8 11" id="KW-1133">Transmembrane helix</keyword>
<comment type="subcellular location">
    <subcellularLocation>
        <location evidence="2">Cell membrane</location>
    </subcellularLocation>
</comment>
<evidence type="ECO:0000256" key="6">
    <source>
        <dbReference type="ARBA" id="ARBA00022692"/>
    </source>
</evidence>
<dbReference type="SUPFAM" id="SSF47384">
    <property type="entry name" value="Homodimeric domain of signal transducing histidine kinase"/>
    <property type="match status" value="1"/>
</dbReference>
<dbReference type="Pfam" id="PF00672">
    <property type="entry name" value="HAMP"/>
    <property type="match status" value="1"/>
</dbReference>
<dbReference type="Pfam" id="PF00512">
    <property type="entry name" value="HisKA"/>
    <property type="match status" value="1"/>
</dbReference>
<evidence type="ECO:0000256" key="9">
    <source>
        <dbReference type="ARBA" id="ARBA00023012"/>
    </source>
</evidence>
<dbReference type="GO" id="GO:0016301">
    <property type="term" value="F:kinase activity"/>
    <property type="evidence" value="ECO:0007669"/>
    <property type="project" value="UniProtKB-KW"/>
</dbReference>
<dbReference type="InterPro" id="IPR003660">
    <property type="entry name" value="HAMP_dom"/>
</dbReference>
<dbReference type="SMART" id="SM00388">
    <property type="entry name" value="HisKA"/>
    <property type="match status" value="1"/>
</dbReference>
<dbReference type="Pfam" id="PF02518">
    <property type="entry name" value="HATPase_c"/>
    <property type="match status" value="1"/>
</dbReference>
<dbReference type="RefSeq" id="WP_285631583.1">
    <property type="nucleotide sequence ID" value="NZ_BAAAUK010000003.1"/>
</dbReference>
<evidence type="ECO:0000313" key="14">
    <source>
        <dbReference type="EMBL" id="GLC84179.1"/>
    </source>
</evidence>
<evidence type="ECO:0000256" key="10">
    <source>
        <dbReference type="ARBA" id="ARBA00023136"/>
    </source>
</evidence>
<keyword evidence="5" id="KW-0808">Transferase</keyword>
<dbReference type="PANTHER" id="PTHR45436">
    <property type="entry name" value="SENSOR HISTIDINE KINASE YKOH"/>
    <property type="match status" value="1"/>
</dbReference>
<evidence type="ECO:0000256" key="3">
    <source>
        <dbReference type="ARBA" id="ARBA00012438"/>
    </source>
</evidence>
<dbReference type="Gene3D" id="3.30.565.10">
    <property type="entry name" value="Histidine kinase-like ATPase, C-terminal domain"/>
    <property type="match status" value="1"/>
</dbReference>
<dbReference type="InterPro" id="IPR004358">
    <property type="entry name" value="Sig_transdc_His_kin-like_C"/>
</dbReference>
<name>A0ABQ5NER9_9MICO</name>
<dbReference type="InterPro" id="IPR003594">
    <property type="entry name" value="HATPase_dom"/>
</dbReference>
<proteinExistence type="predicted"/>
<keyword evidence="10 11" id="KW-0472">Membrane</keyword>
<sequence>MTSVSPRRRGLSARMKLTLSYAGSFGMAGALIVAAGWTLQLLRSFIPTLDALLHTAIPWQLRQFLADYLIPGSVGIILVLLAIGFLWGWFVAGRMLAPLERIGEIARLAAQGDLSRRVALEGRGDEFRDLADVFDMMLDRIEAQVAEQQRFAANASHELRTPLAIMRTQLEVAQADPDRDADAVLARLHQVNGHAIDLTEALLLLARADGQAFDRVPVDLSLLAEEAVETLLPLAERRGIVIESATDPGFVVGSPTLLQQLITNLLHNAVVHNIPENGRIGLRISTTESSVLLAVANTGPHIPDALLATLAEPFQRGAGRTRRTDTQPLDAPGEQRGLGLGLAIAQSIVRAHGALLRLTARPEGGLLVEAWLPRAR</sequence>
<feature type="domain" description="Histidine kinase" evidence="12">
    <location>
        <begin position="154"/>
        <end position="376"/>
    </location>
</feature>
<evidence type="ECO:0000259" key="12">
    <source>
        <dbReference type="PROSITE" id="PS50109"/>
    </source>
</evidence>
<dbReference type="PANTHER" id="PTHR45436:SF5">
    <property type="entry name" value="SENSOR HISTIDINE KINASE TRCS"/>
    <property type="match status" value="1"/>
</dbReference>
<dbReference type="InterPro" id="IPR036097">
    <property type="entry name" value="HisK_dim/P_sf"/>
</dbReference>
<dbReference type="SMART" id="SM00387">
    <property type="entry name" value="HATPase_c"/>
    <property type="match status" value="1"/>
</dbReference>
<keyword evidence="7 14" id="KW-0418">Kinase</keyword>
<dbReference type="Gene3D" id="6.10.340.10">
    <property type="match status" value="1"/>
</dbReference>
<evidence type="ECO:0000256" key="5">
    <source>
        <dbReference type="ARBA" id="ARBA00022679"/>
    </source>
</evidence>
<keyword evidence="9" id="KW-0902">Two-component regulatory system</keyword>
<keyword evidence="6 11" id="KW-0812">Transmembrane</keyword>
<dbReference type="SMART" id="SM00304">
    <property type="entry name" value="HAMP"/>
    <property type="match status" value="1"/>
</dbReference>
<dbReference type="InterPro" id="IPR050428">
    <property type="entry name" value="TCS_sensor_his_kinase"/>
</dbReference>
<dbReference type="PROSITE" id="PS50885">
    <property type="entry name" value="HAMP"/>
    <property type="match status" value="1"/>
</dbReference>
<evidence type="ECO:0000256" key="11">
    <source>
        <dbReference type="SAM" id="Phobius"/>
    </source>
</evidence>
<comment type="caution">
    <text evidence="14">The sequence shown here is derived from an EMBL/GenBank/DDBJ whole genome shotgun (WGS) entry which is preliminary data.</text>
</comment>
<dbReference type="InterPro" id="IPR003661">
    <property type="entry name" value="HisK_dim/P_dom"/>
</dbReference>
<dbReference type="CDD" id="cd00082">
    <property type="entry name" value="HisKA"/>
    <property type="match status" value="1"/>
</dbReference>
<organism evidence="14 15">
    <name type="scientific">Microbacterium arabinogalactanolyticum</name>
    <dbReference type="NCBI Taxonomy" id="69365"/>
    <lineage>
        <taxon>Bacteria</taxon>
        <taxon>Bacillati</taxon>
        <taxon>Actinomycetota</taxon>
        <taxon>Actinomycetes</taxon>
        <taxon>Micrococcales</taxon>
        <taxon>Microbacteriaceae</taxon>
        <taxon>Microbacterium</taxon>
    </lineage>
</organism>
<dbReference type="InterPro" id="IPR005467">
    <property type="entry name" value="His_kinase_dom"/>
</dbReference>
<dbReference type="Gene3D" id="1.10.287.130">
    <property type="match status" value="1"/>
</dbReference>
<accession>A0ABQ5NER9</accession>
<dbReference type="SUPFAM" id="SSF55874">
    <property type="entry name" value="ATPase domain of HSP90 chaperone/DNA topoisomerase II/histidine kinase"/>
    <property type="match status" value="1"/>
</dbReference>
<dbReference type="SUPFAM" id="SSF158472">
    <property type="entry name" value="HAMP domain-like"/>
    <property type="match status" value="1"/>
</dbReference>
<evidence type="ECO:0000256" key="8">
    <source>
        <dbReference type="ARBA" id="ARBA00022989"/>
    </source>
</evidence>
<feature type="transmembrane region" description="Helical" evidence="11">
    <location>
        <begin position="21"/>
        <end position="39"/>
    </location>
</feature>
<evidence type="ECO:0000256" key="7">
    <source>
        <dbReference type="ARBA" id="ARBA00022777"/>
    </source>
</evidence>
<feature type="domain" description="HAMP" evidence="13">
    <location>
        <begin position="93"/>
        <end position="146"/>
    </location>
</feature>
<evidence type="ECO:0000256" key="2">
    <source>
        <dbReference type="ARBA" id="ARBA00004236"/>
    </source>
</evidence>
<dbReference type="PROSITE" id="PS50109">
    <property type="entry name" value="HIS_KIN"/>
    <property type="match status" value="1"/>
</dbReference>
<evidence type="ECO:0000256" key="4">
    <source>
        <dbReference type="ARBA" id="ARBA00022553"/>
    </source>
</evidence>
<reference evidence="14" key="1">
    <citation type="submission" date="2022-08" db="EMBL/GenBank/DDBJ databases">
        <title>Draft genome sequence of Microbacterium arabinogalactanolyticum JCM 9171.</title>
        <authorList>
            <person name="Fujita K."/>
            <person name="Ishiwata A."/>
            <person name="Fushinobu S."/>
        </authorList>
    </citation>
    <scope>NUCLEOTIDE SEQUENCE</scope>
    <source>
        <strain evidence="14">JCM 9171</strain>
    </source>
</reference>
<dbReference type="Proteomes" id="UP001165068">
    <property type="component" value="Unassembled WGS sequence"/>
</dbReference>
<dbReference type="EMBL" id="BRZC01000003">
    <property type="protein sequence ID" value="GLC84179.1"/>
    <property type="molecule type" value="Genomic_DNA"/>
</dbReference>
<feature type="transmembrane region" description="Helical" evidence="11">
    <location>
        <begin position="68"/>
        <end position="92"/>
    </location>
</feature>
<dbReference type="EC" id="2.7.13.3" evidence="3"/>
<protein>
    <recommendedName>
        <fullName evidence="3">histidine kinase</fullName>
        <ecNumber evidence="3">2.7.13.3</ecNumber>
    </recommendedName>
</protein>
<evidence type="ECO:0000259" key="13">
    <source>
        <dbReference type="PROSITE" id="PS50885"/>
    </source>
</evidence>
<dbReference type="InterPro" id="IPR036890">
    <property type="entry name" value="HATPase_C_sf"/>
</dbReference>
<dbReference type="CDD" id="cd06225">
    <property type="entry name" value="HAMP"/>
    <property type="match status" value="1"/>
</dbReference>
<gene>
    <name evidence="14" type="ORF">MIAR_07670</name>
</gene>
<evidence type="ECO:0000256" key="1">
    <source>
        <dbReference type="ARBA" id="ARBA00000085"/>
    </source>
</evidence>
<dbReference type="PRINTS" id="PR00344">
    <property type="entry name" value="BCTRLSENSOR"/>
</dbReference>
<keyword evidence="15" id="KW-1185">Reference proteome</keyword>
<evidence type="ECO:0000313" key="15">
    <source>
        <dbReference type="Proteomes" id="UP001165068"/>
    </source>
</evidence>
<keyword evidence="4" id="KW-0597">Phosphoprotein</keyword>
<comment type="catalytic activity">
    <reaction evidence="1">
        <text>ATP + protein L-histidine = ADP + protein N-phospho-L-histidine.</text>
        <dbReference type="EC" id="2.7.13.3"/>
    </reaction>
</comment>